<reference evidence="2 3" key="1">
    <citation type="submission" date="2020-08" db="EMBL/GenBank/DDBJ databases">
        <title>Genomic Encyclopedia of Type Strains, Phase IV (KMG-V): Genome sequencing to study the core and pangenomes of soil and plant-associated prokaryotes.</title>
        <authorList>
            <person name="Whitman W."/>
        </authorList>
    </citation>
    <scope>NUCLEOTIDE SEQUENCE [LARGE SCALE GENOMIC DNA]</scope>
    <source>
        <strain evidence="2 3">MP601</strain>
    </source>
</reference>
<dbReference type="AlphaFoldDB" id="A0A841JDM6"/>
<proteinExistence type="predicted"/>
<feature type="signal peptide" evidence="1">
    <location>
        <begin position="1"/>
        <end position="18"/>
    </location>
</feature>
<dbReference type="Pfam" id="PF07642">
    <property type="entry name" value="BBP2"/>
    <property type="match status" value="1"/>
</dbReference>
<evidence type="ECO:0000313" key="3">
    <source>
        <dbReference type="Proteomes" id="UP000548326"/>
    </source>
</evidence>
<accession>A0A841JDM6</accession>
<evidence type="ECO:0008006" key="4">
    <source>
        <dbReference type="Google" id="ProtNLM"/>
    </source>
</evidence>
<evidence type="ECO:0000256" key="1">
    <source>
        <dbReference type="SAM" id="SignalP"/>
    </source>
</evidence>
<keyword evidence="1" id="KW-0732">Signal</keyword>
<gene>
    <name evidence="2" type="ORF">HDF22_000813</name>
</gene>
<dbReference type="EMBL" id="JACHCA010000002">
    <property type="protein sequence ID" value="MBB6126708.1"/>
    <property type="molecule type" value="Genomic_DNA"/>
</dbReference>
<dbReference type="RefSeq" id="WP_183585794.1">
    <property type="nucleotide sequence ID" value="NZ_JACHCA010000002.1"/>
</dbReference>
<dbReference type="Proteomes" id="UP000548326">
    <property type="component" value="Unassembled WGS sequence"/>
</dbReference>
<dbReference type="SUPFAM" id="SSF56935">
    <property type="entry name" value="Porins"/>
    <property type="match status" value="1"/>
</dbReference>
<protein>
    <recommendedName>
        <fullName evidence="4">Beta-barrel porin-2, OmpL-like. bbp2</fullName>
    </recommendedName>
</protein>
<evidence type="ECO:0000313" key="2">
    <source>
        <dbReference type="EMBL" id="MBB6126708.1"/>
    </source>
</evidence>
<organism evidence="2 3">
    <name type="scientific">Mucilaginibacter lappiensis</name>
    <dbReference type="NCBI Taxonomy" id="354630"/>
    <lineage>
        <taxon>Bacteria</taxon>
        <taxon>Pseudomonadati</taxon>
        <taxon>Bacteroidota</taxon>
        <taxon>Sphingobacteriia</taxon>
        <taxon>Sphingobacteriales</taxon>
        <taxon>Sphingobacteriaceae</taxon>
        <taxon>Mucilaginibacter</taxon>
    </lineage>
</organism>
<sequence>MKKLITGIILLIGTGAMAQETKTSPISISGYVETYYNYDFNRPLNNTMPPFLYNFTRNNEVNLNLGYIKAAYSSDKVRGNFTFATGTYMNANYSAEPGLLKNIYEANIGVRLSSKNNLWIDAGVLPSHIGWESAKGIDNPTLSRSLAAENSPYFETGARLSYTSKSEKWYLSAMILNGWQRIQRVDGNITPAFGTQVTFKPSSKITLNSSTFIGNDKPDSVRKMRYFHDFYGIFQLSDKWAATLGFDIGAEQKAKGSSNFNTWYTSALILKYAATSKTSIGVRAEYYDDKNGVIISSNTPNGFKTWGFSANVDYNILSNLMWRIELRSLNSKDGLFINHNNKAIGHDMALTTSLAFSF</sequence>
<name>A0A841JDM6_9SPHI</name>
<feature type="chain" id="PRO_5032459209" description="Beta-barrel porin-2, OmpL-like. bbp2" evidence="1">
    <location>
        <begin position="19"/>
        <end position="358"/>
    </location>
</feature>
<comment type="caution">
    <text evidence="2">The sequence shown here is derived from an EMBL/GenBank/DDBJ whole genome shotgun (WGS) entry which is preliminary data.</text>
</comment>
<dbReference type="InterPro" id="IPR011486">
    <property type="entry name" value="BBP2"/>
</dbReference>